<dbReference type="RefSeq" id="WP_168836994.1">
    <property type="nucleotide sequence ID" value="NZ_JABAIK010000013.1"/>
</dbReference>
<dbReference type="PANTHER" id="PTHR42988">
    <property type="entry name" value="PHOSPHOHYDROLASE"/>
    <property type="match status" value="1"/>
</dbReference>
<dbReference type="Proteomes" id="UP000535589">
    <property type="component" value="Unassembled WGS sequence"/>
</dbReference>
<accession>A0A7X8YHT2</accession>
<dbReference type="InterPro" id="IPR004843">
    <property type="entry name" value="Calcineurin-like_PHP"/>
</dbReference>
<dbReference type="AlphaFoldDB" id="A0A7X8YHT2"/>
<dbReference type="InterPro" id="IPR029052">
    <property type="entry name" value="Metallo-depent_PP-like"/>
</dbReference>
<dbReference type="GO" id="GO:0016787">
    <property type="term" value="F:hydrolase activity"/>
    <property type="evidence" value="ECO:0007669"/>
    <property type="project" value="UniProtKB-KW"/>
</dbReference>
<feature type="domain" description="Calcineurin-like phosphoesterase" evidence="6">
    <location>
        <begin position="1"/>
        <end position="241"/>
    </location>
</feature>
<evidence type="ECO:0000259" key="6">
    <source>
        <dbReference type="Pfam" id="PF00149"/>
    </source>
</evidence>
<keyword evidence="9" id="KW-1185">Reference proteome</keyword>
<evidence type="ECO:0000259" key="7">
    <source>
        <dbReference type="Pfam" id="PF24408"/>
    </source>
</evidence>
<reference evidence="8 9" key="1">
    <citation type="submission" date="2020-04" db="EMBL/GenBank/DDBJ databases">
        <title>Vibrio sp. SM6, a novel species isolated from seawater.</title>
        <authorList>
            <person name="Wang X."/>
        </authorList>
    </citation>
    <scope>NUCLEOTIDE SEQUENCE [LARGE SCALE GENOMIC DNA]</scope>
    <source>
        <strain evidence="8 9">SM6</strain>
    </source>
</reference>
<feature type="region of interest" description="Disordered" evidence="5">
    <location>
        <begin position="301"/>
        <end position="321"/>
    </location>
</feature>
<evidence type="ECO:0000256" key="5">
    <source>
        <dbReference type="SAM" id="MobiDB-lite"/>
    </source>
</evidence>
<gene>
    <name evidence="8" type="ORF">HGP28_13480</name>
</gene>
<dbReference type="Pfam" id="PF24408">
    <property type="entry name" value="wHTH-Calcineurin_assc"/>
    <property type="match status" value="1"/>
</dbReference>
<proteinExistence type="inferred from homology"/>
<dbReference type="InterPro" id="IPR057846">
    <property type="entry name" value="wHTH-Calcineurin_assc"/>
</dbReference>
<dbReference type="PANTHER" id="PTHR42988:SF2">
    <property type="entry name" value="CYCLIC NUCLEOTIDE PHOSPHODIESTERASE CBUA0032-RELATED"/>
    <property type="match status" value="1"/>
</dbReference>
<comment type="caution">
    <text evidence="8">The sequence shown here is derived from an EMBL/GenBank/DDBJ whole genome shotgun (WGS) entry which is preliminary data.</text>
</comment>
<evidence type="ECO:0000256" key="3">
    <source>
        <dbReference type="ARBA" id="ARBA00023004"/>
    </source>
</evidence>
<feature type="domain" description="Calcineurin" evidence="7">
    <location>
        <begin position="318"/>
        <end position="371"/>
    </location>
</feature>
<evidence type="ECO:0000256" key="1">
    <source>
        <dbReference type="ARBA" id="ARBA00022723"/>
    </source>
</evidence>
<dbReference type="Pfam" id="PF00149">
    <property type="entry name" value="Metallophos"/>
    <property type="match status" value="1"/>
</dbReference>
<keyword evidence="1" id="KW-0479">Metal-binding</keyword>
<sequence length="397" mass="44720">MKILLLSDLHAVIDGDSKNFSNTRLHLDSTGSGEWGDGLVTYITSLGIQYDLIVCCGDIANKGCQQSFLAGWKFLHKISNHFSKAKLICAPGNHDHQSRPDPADIQSGFSPKHQLQFCSPPFPFVSHEKNTHFWAWNWYMDDTCPDSNLLLVNTSAYHGFNDEYKHGRIALETVNQIEEHLESLEEIKALNILICHHHPQRMEHAHNDYDGQQMAGGQKLLHSIQNVDKGPWLILHGHKHYACISTASSEGQTPPIVFSAGSASAKYKDLIENQFYSLNINIEKTKEEERIVGTFETHQFTPGGGWAPSESSKMPARSGLGSRETATRLIKELNRLLENEEFLEGEELERINLELGYFLPKEFEKFTKRLAANSLVAEIDAQNQCIIQIQIGPDNDK</sequence>
<protein>
    <submittedName>
        <fullName evidence="8">Metallophosphoesterase</fullName>
    </submittedName>
</protein>
<dbReference type="Gene3D" id="3.60.21.10">
    <property type="match status" value="1"/>
</dbReference>
<dbReference type="GO" id="GO:0046872">
    <property type="term" value="F:metal ion binding"/>
    <property type="evidence" value="ECO:0007669"/>
    <property type="project" value="UniProtKB-KW"/>
</dbReference>
<evidence type="ECO:0000256" key="4">
    <source>
        <dbReference type="ARBA" id="ARBA00025742"/>
    </source>
</evidence>
<dbReference type="InterPro" id="IPR050884">
    <property type="entry name" value="CNP_phosphodiesterase-III"/>
</dbReference>
<name>A0A7X8YHT2_9VIBR</name>
<evidence type="ECO:0000313" key="9">
    <source>
        <dbReference type="Proteomes" id="UP000535589"/>
    </source>
</evidence>
<organism evidence="8 9">
    <name type="scientific">Vibrio agarilyticus</name>
    <dbReference type="NCBI Taxonomy" id="2726741"/>
    <lineage>
        <taxon>Bacteria</taxon>
        <taxon>Pseudomonadati</taxon>
        <taxon>Pseudomonadota</taxon>
        <taxon>Gammaproteobacteria</taxon>
        <taxon>Vibrionales</taxon>
        <taxon>Vibrionaceae</taxon>
        <taxon>Vibrio</taxon>
    </lineage>
</organism>
<evidence type="ECO:0000256" key="2">
    <source>
        <dbReference type="ARBA" id="ARBA00022801"/>
    </source>
</evidence>
<dbReference type="EMBL" id="JABAIK010000013">
    <property type="protein sequence ID" value="NLS13900.1"/>
    <property type="molecule type" value="Genomic_DNA"/>
</dbReference>
<comment type="similarity">
    <text evidence="4">Belongs to the cyclic nucleotide phosphodiesterase class-III family.</text>
</comment>
<keyword evidence="3" id="KW-0408">Iron</keyword>
<dbReference type="SUPFAM" id="SSF56300">
    <property type="entry name" value="Metallo-dependent phosphatases"/>
    <property type="match status" value="1"/>
</dbReference>
<evidence type="ECO:0000313" key="8">
    <source>
        <dbReference type="EMBL" id="NLS13900.1"/>
    </source>
</evidence>
<keyword evidence="2" id="KW-0378">Hydrolase</keyword>